<protein>
    <recommendedName>
        <fullName evidence="1">GmrSD restriction endonucleases N-terminal domain-containing protein</fullName>
    </recommendedName>
</protein>
<accession>A0A220SUM6</accession>
<dbReference type="EMBL" id="MF133442">
    <property type="protein sequence ID" value="ASK37134.1"/>
    <property type="molecule type" value="Genomic_DNA"/>
</dbReference>
<feature type="domain" description="GmrSD restriction endonucleases N-terminal" evidence="1">
    <location>
        <begin position="13"/>
        <end position="273"/>
    </location>
</feature>
<organism evidence="2">
    <name type="scientific">Klebsiella pneumoniae</name>
    <dbReference type="NCBI Taxonomy" id="573"/>
    <lineage>
        <taxon>Bacteria</taxon>
        <taxon>Pseudomonadati</taxon>
        <taxon>Pseudomonadota</taxon>
        <taxon>Gammaproteobacteria</taxon>
        <taxon>Enterobacterales</taxon>
        <taxon>Enterobacteriaceae</taxon>
        <taxon>Klebsiella/Raoultella group</taxon>
        <taxon>Klebsiella</taxon>
        <taxon>Klebsiella pneumoniae complex</taxon>
    </lineage>
</organism>
<geneLocation type="plasmid" evidence="2">
    <name>p11219-CTXM</name>
</geneLocation>
<dbReference type="InterPro" id="IPR004919">
    <property type="entry name" value="GmrSD_N"/>
</dbReference>
<dbReference type="RefSeq" id="WP_226940923.1">
    <property type="nucleotide sequence ID" value="NZ_JAFKAE010000019.1"/>
</dbReference>
<sequence>MMAGQYEKAITIKQAIDSINLRHYLLPAIQRKFVWSSRQICLLFDSIMRDYPINSFMMWDIRSISIKNDYKFYEFLKEYCQRFHEENPCVPTNAGFHDFKAVIDGQQRLTSLYIGLCGTYAYKQPRVWWPSAQDDRILPPRKLYVDLTAPLDSDDEPMMKYNFRFLTDKQYTDSLTDNKHHWFCLHEIFKYEQIDSPDDILFKVVVPELEKRGLISSEFSRKTLLKLYTKIRTENLIHYFNESSQDIDHVLDVFIRTNSGGTKLEFSDLLMSIAVAHWQGDFRRELDELTKNIYQNNEMGFYIERDWFLKTSLMLIDSDVRFKVKNFTSEEVGKIQQQWSEIKSCIKETFVLIRRFGINPQSLISKNAVIPVVYWLYKKQTNGHPLYTTINLLNKNHNERSVISQWFYMVLLKGIFGSQADALLTSIRDVMKNSLSDVHFPLEKIIDRYKGSNKDLRFDDEYIESLLNIRYGEGRCRALLHLLFPEMNPTEVFHIDHLHPRNHFSKKYLEKLDYVANSPENLSFYENPEHWDTIPNLHLLNHSQNISKQDTSLKQWLSQSSNNYSPSMLLVSDENIEFSRFPDFYNERRSALKQRLLNRVFLTTKIDSSPSTMDTDEEILTD</sequence>
<dbReference type="Pfam" id="PF03235">
    <property type="entry name" value="GmrSD_N"/>
    <property type="match status" value="1"/>
</dbReference>
<keyword evidence="2" id="KW-0614">Plasmid</keyword>
<proteinExistence type="predicted"/>
<evidence type="ECO:0000259" key="1">
    <source>
        <dbReference type="Pfam" id="PF03235"/>
    </source>
</evidence>
<evidence type="ECO:0000313" key="2">
    <source>
        <dbReference type="EMBL" id="ASK37134.1"/>
    </source>
</evidence>
<name>A0A220SUM6_KLEPN</name>
<reference evidence="2" key="1">
    <citation type="submission" date="2017-05" db="EMBL/GenBank/DDBJ databases">
        <title>Complete sequence of plasmid p11219-CTXM.</title>
        <authorList>
            <person name="Wang S."/>
            <person name="Zhou D."/>
        </authorList>
    </citation>
    <scope>NUCLEOTIDE SEQUENCE</scope>
    <source>
        <strain evidence="2">11219</strain>
        <plasmid evidence="2">p11219-CTXM</plasmid>
    </source>
</reference>
<dbReference type="PANTHER" id="PTHR37292:SF2">
    <property type="entry name" value="DUF262 DOMAIN-CONTAINING PROTEIN"/>
    <property type="match status" value="1"/>
</dbReference>
<dbReference type="AlphaFoldDB" id="A0A220SUM6"/>
<dbReference type="PANTHER" id="PTHR37292">
    <property type="entry name" value="VNG6097C"/>
    <property type="match status" value="1"/>
</dbReference>